<dbReference type="AlphaFoldDB" id="A0A9P7DBI5"/>
<evidence type="ECO:0000313" key="2">
    <source>
        <dbReference type="EMBL" id="KAG1786624.1"/>
    </source>
</evidence>
<evidence type="ECO:0000256" key="1">
    <source>
        <dbReference type="SAM" id="MobiDB-lite"/>
    </source>
</evidence>
<protein>
    <submittedName>
        <fullName evidence="2">Uncharacterized protein</fullName>
    </submittedName>
</protein>
<keyword evidence="3" id="KW-1185">Reference proteome</keyword>
<comment type="caution">
    <text evidence="2">The sequence shown here is derived from an EMBL/GenBank/DDBJ whole genome shotgun (WGS) entry which is preliminary data.</text>
</comment>
<proteinExistence type="predicted"/>
<gene>
    <name evidence="2" type="ORF">HD556DRAFT_1313376</name>
</gene>
<sequence>MSPFAPPPPPFAPALAHTPPPPPPMTTTLRPMPPAPCANAQRTPASAGMTRCLPFTVFGARRSQFGQPGAGKGKVLLAVDSELELVHKLIPATAKHTTIFGDAATRAGALEALQQDPKQPYNSYFVMRDERSQAHDPL</sequence>
<dbReference type="OrthoDB" id="9991317at2759"/>
<feature type="compositionally biased region" description="Pro residues" evidence="1">
    <location>
        <begin position="1"/>
        <end position="36"/>
    </location>
</feature>
<name>A0A9P7DBI5_9AGAM</name>
<dbReference type="EMBL" id="JABBWE010000090">
    <property type="protein sequence ID" value="KAG1786624.1"/>
    <property type="molecule type" value="Genomic_DNA"/>
</dbReference>
<dbReference type="RefSeq" id="XP_041154052.1">
    <property type="nucleotide sequence ID" value="XM_041300781.1"/>
</dbReference>
<evidence type="ECO:0000313" key="3">
    <source>
        <dbReference type="Proteomes" id="UP000719766"/>
    </source>
</evidence>
<accession>A0A9P7DBI5</accession>
<organism evidence="2 3">
    <name type="scientific">Suillus plorans</name>
    <dbReference type="NCBI Taxonomy" id="116603"/>
    <lineage>
        <taxon>Eukaryota</taxon>
        <taxon>Fungi</taxon>
        <taxon>Dikarya</taxon>
        <taxon>Basidiomycota</taxon>
        <taxon>Agaricomycotina</taxon>
        <taxon>Agaricomycetes</taxon>
        <taxon>Agaricomycetidae</taxon>
        <taxon>Boletales</taxon>
        <taxon>Suillineae</taxon>
        <taxon>Suillaceae</taxon>
        <taxon>Suillus</taxon>
    </lineage>
</organism>
<feature type="region of interest" description="Disordered" evidence="1">
    <location>
        <begin position="1"/>
        <end position="45"/>
    </location>
</feature>
<dbReference type="GeneID" id="64594545"/>
<dbReference type="Proteomes" id="UP000719766">
    <property type="component" value="Unassembled WGS sequence"/>
</dbReference>
<reference evidence="2" key="1">
    <citation type="journal article" date="2020" name="New Phytol.">
        <title>Comparative genomics reveals dynamic genome evolution in host specialist ectomycorrhizal fungi.</title>
        <authorList>
            <person name="Lofgren L.A."/>
            <person name="Nguyen N.H."/>
            <person name="Vilgalys R."/>
            <person name="Ruytinx J."/>
            <person name="Liao H.L."/>
            <person name="Branco S."/>
            <person name="Kuo A."/>
            <person name="LaButti K."/>
            <person name="Lipzen A."/>
            <person name="Andreopoulos W."/>
            <person name="Pangilinan J."/>
            <person name="Riley R."/>
            <person name="Hundley H."/>
            <person name="Na H."/>
            <person name="Barry K."/>
            <person name="Grigoriev I.V."/>
            <person name="Stajich J.E."/>
            <person name="Kennedy P.G."/>
        </authorList>
    </citation>
    <scope>NUCLEOTIDE SEQUENCE</scope>
    <source>
        <strain evidence="2">S12</strain>
    </source>
</reference>